<accession>A0ABP3SCE0</accession>
<sequence length="119" mass="12894">MRFTAPTSGAHCRPARKTHSPMCIDIAHEALRSGRVLDLHFEALSQCVEVHAIGWDLHGQPTVLGWVVADSSIPKQRDGWKLIRLDRALSASVSGARSIAPRPGYASGAEALAEVLFKL</sequence>
<evidence type="ECO:0008006" key="3">
    <source>
        <dbReference type="Google" id="ProtNLM"/>
    </source>
</evidence>
<organism evidence="1 2">
    <name type="scientific">Brevundimonas kwangchunensis</name>
    <dbReference type="NCBI Taxonomy" id="322163"/>
    <lineage>
        <taxon>Bacteria</taxon>
        <taxon>Pseudomonadati</taxon>
        <taxon>Pseudomonadota</taxon>
        <taxon>Alphaproteobacteria</taxon>
        <taxon>Caulobacterales</taxon>
        <taxon>Caulobacteraceae</taxon>
        <taxon>Brevundimonas</taxon>
    </lineage>
</organism>
<reference evidence="2" key="1">
    <citation type="journal article" date="2019" name="Int. J. Syst. Evol. Microbiol.">
        <title>The Global Catalogue of Microorganisms (GCM) 10K type strain sequencing project: providing services to taxonomists for standard genome sequencing and annotation.</title>
        <authorList>
            <consortium name="The Broad Institute Genomics Platform"/>
            <consortium name="The Broad Institute Genome Sequencing Center for Infectious Disease"/>
            <person name="Wu L."/>
            <person name="Ma J."/>
        </authorList>
    </citation>
    <scope>NUCLEOTIDE SEQUENCE [LARGE SCALE GENOMIC DNA]</scope>
    <source>
        <strain evidence="2">JCM 12928</strain>
    </source>
</reference>
<dbReference type="Proteomes" id="UP001501352">
    <property type="component" value="Unassembled WGS sequence"/>
</dbReference>
<evidence type="ECO:0000313" key="2">
    <source>
        <dbReference type="Proteomes" id="UP001501352"/>
    </source>
</evidence>
<dbReference type="EMBL" id="BAAAGA010000006">
    <property type="protein sequence ID" value="GAA0627763.1"/>
    <property type="molecule type" value="Genomic_DNA"/>
</dbReference>
<name>A0ABP3SCE0_9CAUL</name>
<keyword evidence="2" id="KW-1185">Reference proteome</keyword>
<protein>
    <recommendedName>
        <fullName evidence="3">WYL domain-containing protein</fullName>
    </recommendedName>
</protein>
<comment type="caution">
    <text evidence="1">The sequence shown here is derived from an EMBL/GenBank/DDBJ whole genome shotgun (WGS) entry which is preliminary data.</text>
</comment>
<evidence type="ECO:0000313" key="1">
    <source>
        <dbReference type="EMBL" id="GAA0627763.1"/>
    </source>
</evidence>
<gene>
    <name evidence="1" type="ORF">GCM10009422_25980</name>
</gene>
<proteinExistence type="predicted"/>